<organism evidence="1 2">
    <name type="scientific">Caulobacter phage CcrColossus</name>
    <dbReference type="NCBI Taxonomy" id="1211640"/>
    <lineage>
        <taxon>Viruses</taxon>
        <taxon>Duplodnaviria</taxon>
        <taxon>Heunggongvirae</taxon>
        <taxon>Uroviricota</taxon>
        <taxon>Caudoviricetes</taxon>
        <taxon>Jeanschmidtviridae</taxon>
        <taxon>Colossusvirus</taxon>
        <taxon>Colossusvirus colossus</taxon>
    </lineage>
</organism>
<evidence type="ECO:0000313" key="1">
    <source>
        <dbReference type="EMBL" id="AFU88306.1"/>
    </source>
</evidence>
<accession>K4JT43</accession>
<evidence type="ECO:0000313" key="2">
    <source>
        <dbReference type="Proteomes" id="UP000000463"/>
    </source>
</evidence>
<dbReference type="Proteomes" id="UP000000463">
    <property type="component" value="Segment"/>
</dbReference>
<reference evidence="1 2" key="1">
    <citation type="journal article" date="2012" name="BMC Genomics">
        <title>The Caulobacter crescentus phage phiCbK: genomics of a canonical phage.</title>
        <authorList>
            <person name="Gill J.J."/>
            <person name="Berry J.D."/>
            <person name="Russell W.K."/>
            <person name="Lessor L."/>
            <person name="Escobar Garcia D.A."/>
            <person name="Hernandez D."/>
            <person name="Kane A."/>
            <person name="Keene J."/>
            <person name="Maddox M."/>
            <person name="Martin R."/>
            <person name="Mohan S."/>
            <person name="Thorn A.M."/>
            <person name="Russell D.H."/>
            <person name="Young R."/>
        </authorList>
    </citation>
    <scope>NUCLEOTIDE SEQUENCE [LARGE SCALE GENOMIC DNA]</scope>
</reference>
<proteinExistence type="predicted"/>
<gene>
    <name evidence="1" type="ORF">CcrColossus_gp436</name>
</gene>
<name>K4JT43_9CAUD</name>
<sequence>MSEITGAAIAWLEDYYRAEQTGEGERVPFEVLDAMADAIAQNRERGEMWQAKYAFDAMVRSFRKLKDSVDDGLAGAAPVSD</sequence>
<dbReference type="KEGG" id="vg:13995364"/>
<dbReference type="GeneID" id="13995364"/>
<dbReference type="RefSeq" id="YP_006988670.1">
    <property type="nucleotide sequence ID" value="NC_019406.1"/>
</dbReference>
<keyword evidence="2" id="KW-1185">Reference proteome</keyword>
<protein>
    <submittedName>
        <fullName evidence="1">Uncharacterized protein</fullName>
    </submittedName>
</protein>
<dbReference type="EMBL" id="JX100810">
    <property type="protein sequence ID" value="AFU88306.1"/>
    <property type="molecule type" value="Genomic_DNA"/>
</dbReference>